<dbReference type="STRING" id="1073996.SAMN05444271_12222"/>
<keyword evidence="3" id="KW-1185">Reference proteome</keyword>
<gene>
    <name evidence="2" type="ORF">SAMN05444271_12222</name>
</gene>
<keyword evidence="1" id="KW-0812">Transmembrane</keyword>
<accession>A0A1H6WFY3</accession>
<dbReference type="KEGG" id="hae:halTADL_2811"/>
<evidence type="ECO:0000256" key="1">
    <source>
        <dbReference type="SAM" id="Phobius"/>
    </source>
</evidence>
<dbReference type="Pfam" id="PF10028">
    <property type="entry name" value="DUF2270"/>
    <property type="match status" value="1"/>
</dbReference>
<proteinExistence type="predicted"/>
<keyword evidence="1" id="KW-0472">Membrane</keyword>
<evidence type="ECO:0000313" key="3">
    <source>
        <dbReference type="Proteomes" id="UP000198888"/>
    </source>
</evidence>
<accession>A0A2H4Q578</accession>
<feature type="transmembrane region" description="Helical" evidence="1">
    <location>
        <begin position="111"/>
        <end position="134"/>
    </location>
</feature>
<organism evidence="2 3">
    <name type="scientific">Halohasta litchfieldiae</name>
    <dbReference type="NCBI Taxonomy" id="1073996"/>
    <lineage>
        <taxon>Archaea</taxon>
        <taxon>Methanobacteriati</taxon>
        <taxon>Methanobacteriota</taxon>
        <taxon>Stenosarchaea group</taxon>
        <taxon>Halobacteria</taxon>
        <taxon>Halobacteriales</taxon>
        <taxon>Haloferacaceae</taxon>
        <taxon>Halohasta</taxon>
    </lineage>
</organism>
<sequence>MSTEPKQTPDADDETRTRAELEARRYRGYDIWRSRVRKLQENVFAYGLDPSAGLVDPDWRQKLSQDYREPTIKTSAEEAIAHRLRRVYLPLFTILIAAWLVRITAFSPESLTATAAVGMIPGWVVVATVAVFYLGAVGTAIRPRTWYAKGELRSENLRK</sequence>
<dbReference type="AlphaFoldDB" id="A0A1H6WFY3"/>
<name>A0A1H6WFY3_9EURY</name>
<dbReference type="EMBL" id="FNYR01000022">
    <property type="protein sequence ID" value="SEJ11412.1"/>
    <property type="molecule type" value="Genomic_DNA"/>
</dbReference>
<reference evidence="2 3" key="1">
    <citation type="submission" date="2016-10" db="EMBL/GenBank/DDBJ databases">
        <authorList>
            <person name="de Groot N.N."/>
        </authorList>
    </citation>
    <scope>NUCLEOTIDE SEQUENCE [LARGE SCALE GENOMIC DNA]</scope>
    <source>
        <strain evidence="2 3">DSM 22187</strain>
    </source>
</reference>
<dbReference type="InterPro" id="IPR014470">
    <property type="entry name" value="UCP01500"/>
</dbReference>
<protein>
    <submittedName>
        <fullName evidence="2">Predicted integral membrane protein</fullName>
    </submittedName>
</protein>
<dbReference type="Proteomes" id="UP000198888">
    <property type="component" value="Unassembled WGS sequence"/>
</dbReference>
<keyword evidence="1" id="KW-1133">Transmembrane helix</keyword>
<feature type="transmembrane region" description="Helical" evidence="1">
    <location>
        <begin position="87"/>
        <end position="105"/>
    </location>
</feature>
<evidence type="ECO:0000313" key="2">
    <source>
        <dbReference type="EMBL" id="SEJ11412.1"/>
    </source>
</evidence>